<keyword evidence="6 11" id="KW-0816">Tricarboxylic acid cycle</keyword>
<organism evidence="15">
    <name type="scientific">Tuwongella immobilis</name>
    <dbReference type="NCBI Taxonomy" id="692036"/>
    <lineage>
        <taxon>Bacteria</taxon>
        <taxon>Pseudomonadati</taxon>
        <taxon>Planctomycetota</taxon>
        <taxon>Planctomycetia</taxon>
        <taxon>Gemmatales</taxon>
        <taxon>Gemmataceae</taxon>
        <taxon>Tuwongella</taxon>
    </lineage>
</organism>
<dbReference type="PANTHER" id="PTHR43416:SF5">
    <property type="entry name" value="DIHYDROLIPOYLLYSINE-RESIDUE SUCCINYLTRANSFERASE COMPONENT OF 2-OXOGLUTARATE DEHYDROGENASE COMPLEX, MITOCHONDRIAL"/>
    <property type="match status" value="1"/>
</dbReference>
<evidence type="ECO:0000313" key="16">
    <source>
        <dbReference type="Proteomes" id="UP000464378"/>
    </source>
</evidence>
<dbReference type="Gene3D" id="2.40.50.100">
    <property type="match status" value="1"/>
</dbReference>
<sequence length="419" mass="43724">MAVDIVVPTVGESVAEGRIARWVKKSGESVKEGEILIELETDKATAEVTAPASGVVQADVPEGTMVQIGAVVGKILPSNGAAAPAPKAAPSAPPAAAKPAAAAPVPIAEPVDGPPLSPAARRVVAENHLDPNNLTGSARGGVVTKEDALKAVQASSAPAAAPVAAPAPAKPAPAAPAATPAPATASGDRVVRQPMSMIRRTIAARLVQAQQTTASLTTFNEVDMSAIMDLRTKYKDKFKERHKVGLGFMSFFVKAAIEALKAFPMVNARIDGSDVVLQNFYDIGVAVSTERGLVVPVIRNADAMSYAGIEQAIVDVATKARDNKISIADMSGGTFTITNGGIFGSMLSTPILNTPQSAILGMHNIVKRAVVVDDQIVIHPMMYLALTYDHRIIDGKEAVQFLVRIKDCVENPERMLLSI</sequence>
<evidence type="ECO:0000256" key="12">
    <source>
        <dbReference type="SAM" id="MobiDB-lite"/>
    </source>
</evidence>
<comment type="similarity">
    <text evidence="3 11">Belongs to the 2-oxoacid dehydrogenase family.</text>
</comment>
<dbReference type="SUPFAM" id="SSF52777">
    <property type="entry name" value="CoA-dependent acyltransferases"/>
    <property type="match status" value="1"/>
</dbReference>
<evidence type="ECO:0000256" key="3">
    <source>
        <dbReference type="ARBA" id="ARBA00007317"/>
    </source>
</evidence>
<dbReference type="Pfam" id="PF02817">
    <property type="entry name" value="E3_binding"/>
    <property type="match status" value="1"/>
</dbReference>
<dbReference type="AlphaFoldDB" id="A0A6C2YU67"/>
<feature type="domain" description="Lipoyl-binding" evidence="13">
    <location>
        <begin position="2"/>
        <end position="76"/>
    </location>
</feature>
<comment type="catalytic activity">
    <reaction evidence="10 11">
        <text>N(6)-[(R)-dihydrolipoyl]-L-lysyl-[protein] + succinyl-CoA = N(6)-[(R)-S(8)-succinyldihydrolipoyl]-L-lysyl-[protein] + CoA</text>
        <dbReference type="Rhea" id="RHEA:15213"/>
        <dbReference type="Rhea" id="RHEA-COMP:10475"/>
        <dbReference type="Rhea" id="RHEA-COMP:20092"/>
        <dbReference type="ChEBI" id="CHEBI:57287"/>
        <dbReference type="ChEBI" id="CHEBI:57292"/>
        <dbReference type="ChEBI" id="CHEBI:83100"/>
        <dbReference type="ChEBI" id="CHEBI:83120"/>
        <dbReference type="EC" id="2.3.1.61"/>
    </reaction>
</comment>
<dbReference type="GO" id="GO:0005829">
    <property type="term" value="C:cytosol"/>
    <property type="evidence" value="ECO:0007669"/>
    <property type="project" value="TreeGrafter"/>
</dbReference>
<dbReference type="InterPro" id="IPR011053">
    <property type="entry name" value="Single_hybrid_motif"/>
</dbReference>
<dbReference type="GO" id="GO:0045252">
    <property type="term" value="C:oxoglutarate dehydrogenase complex"/>
    <property type="evidence" value="ECO:0007669"/>
    <property type="project" value="UniProtKB-UniRule"/>
</dbReference>
<dbReference type="UniPathway" id="UPA00868">
    <property type="reaction ID" value="UER00840"/>
</dbReference>
<evidence type="ECO:0000259" key="13">
    <source>
        <dbReference type="PROSITE" id="PS50968"/>
    </source>
</evidence>
<dbReference type="FunFam" id="3.30.559.10:FF:000007">
    <property type="entry name" value="Dihydrolipoamide acetyltransferase component of pyruvate dehydrogenase complex"/>
    <property type="match status" value="1"/>
</dbReference>
<dbReference type="EMBL" id="LR593887">
    <property type="protein sequence ID" value="VTS06725.1"/>
    <property type="molecule type" value="Genomic_DNA"/>
</dbReference>
<keyword evidence="8 11" id="KW-0450">Lipoyl</keyword>
<feature type="compositionally biased region" description="Low complexity" evidence="12">
    <location>
        <begin position="175"/>
        <end position="185"/>
    </location>
</feature>
<dbReference type="GO" id="GO:0004149">
    <property type="term" value="F:dihydrolipoyllysine-residue succinyltransferase activity"/>
    <property type="evidence" value="ECO:0007669"/>
    <property type="project" value="UniProtKB-UniRule"/>
</dbReference>
<accession>A0A6C2YU67</accession>
<proteinExistence type="inferred from homology"/>
<evidence type="ECO:0000256" key="10">
    <source>
        <dbReference type="ARBA" id="ARBA00052761"/>
    </source>
</evidence>
<dbReference type="InterPro" id="IPR036625">
    <property type="entry name" value="E3-bd_dom_sf"/>
</dbReference>
<dbReference type="InterPro" id="IPR001078">
    <property type="entry name" value="2-oxoacid_DH_actylTfrase"/>
</dbReference>
<evidence type="ECO:0000256" key="4">
    <source>
        <dbReference type="ARBA" id="ARBA00012945"/>
    </source>
</evidence>
<keyword evidence="7 11" id="KW-0808">Transferase</keyword>
<feature type="domain" description="Peripheral subunit-binding (PSBD)" evidence="14">
    <location>
        <begin position="115"/>
        <end position="152"/>
    </location>
</feature>
<dbReference type="GO" id="GO:0033512">
    <property type="term" value="P:L-lysine catabolic process to acetyl-CoA via saccharopine"/>
    <property type="evidence" value="ECO:0007669"/>
    <property type="project" value="UniProtKB-UniRule"/>
</dbReference>
<dbReference type="InterPro" id="IPR003016">
    <property type="entry name" value="2-oxoA_DH_lipoyl-BS"/>
</dbReference>
<evidence type="ECO:0000256" key="2">
    <source>
        <dbReference type="ARBA" id="ARBA00005145"/>
    </source>
</evidence>
<evidence type="ECO:0000256" key="9">
    <source>
        <dbReference type="ARBA" id="ARBA00023315"/>
    </source>
</evidence>
<gene>
    <name evidence="15" type="ORF">GMBLW1_45100</name>
</gene>
<dbReference type="InterPro" id="IPR023213">
    <property type="entry name" value="CAT-like_dom_sf"/>
</dbReference>
<keyword evidence="16" id="KW-1185">Reference proteome</keyword>
<dbReference type="PROSITE" id="PS51826">
    <property type="entry name" value="PSBD"/>
    <property type="match status" value="1"/>
</dbReference>
<dbReference type="Gene3D" id="3.30.559.10">
    <property type="entry name" value="Chloramphenicol acetyltransferase-like domain"/>
    <property type="match status" value="1"/>
</dbReference>
<protein>
    <recommendedName>
        <fullName evidence="5 11">Dihydrolipoyllysine-residue succinyltransferase component of 2-oxoglutarate dehydrogenase complex</fullName>
        <ecNumber evidence="4 11">2.3.1.61</ecNumber>
    </recommendedName>
    <alternativeName>
        <fullName evidence="11">2-oxoglutarate dehydrogenase complex component E2</fullName>
    </alternativeName>
</protein>
<dbReference type="NCBIfam" id="NF004309">
    <property type="entry name" value="PRK05704.1"/>
    <property type="match status" value="1"/>
</dbReference>
<evidence type="ECO:0000256" key="5">
    <source>
        <dbReference type="ARBA" id="ARBA00019511"/>
    </source>
</evidence>
<dbReference type="PANTHER" id="PTHR43416">
    <property type="entry name" value="DIHYDROLIPOYLLYSINE-RESIDUE SUCCINYLTRANSFERASE COMPONENT OF 2-OXOGLUTARATE DEHYDROGENASE COMPLEX, MITOCHONDRIAL-RELATED"/>
    <property type="match status" value="1"/>
</dbReference>
<dbReference type="InterPro" id="IPR004167">
    <property type="entry name" value="PSBD"/>
</dbReference>
<dbReference type="InterPro" id="IPR000089">
    <property type="entry name" value="Biotin_lipoyl"/>
</dbReference>
<dbReference type="PROSITE" id="PS00189">
    <property type="entry name" value="LIPOYL"/>
    <property type="match status" value="1"/>
</dbReference>
<dbReference type="RefSeq" id="WP_162659731.1">
    <property type="nucleotide sequence ID" value="NZ_LR593887.1"/>
</dbReference>
<evidence type="ECO:0000256" key="8">
    <source>
        <dbReference type="ARBA" id="ARBA00022823"/>
    </source>
</evidence>
<evidence type="ECO:0000256" key="1">
    <source>
        <dbReference type="ARBA" id="ARBA00004052"/>
    </source>
</evidence>
<reference evidence="15" key="1">
    <citation type="submission" date="2019-04" db="EMBL/GenBank/DDBJ databases">
        <authorList>
            <consortium name="Science for Life Laboratories"/>
        </authorList>
    </citation>
    <scope>NUCLEOTIDE SEQUENCE</scope>
    <source>
        <strain evidence="15">MBLW1</strain>
    </source>
</reference>
<dbReference type="FunCoup" id="A0A6C2YU67">
    <property type="interactions" value="524"/>
</dbReference>
<dbReference type="InterPro" id="IPR050537">
    <property type="entry name" value="2-oxoacid_dehydrogenase"/>
</dbReference>
<evidence type="ECO:0000313" key="15">
    <source>
        <dbReference type="EMBL" id="VIP04683.1"/>
    </source>
</evidence>
<evidence type="ECO:0000259" key="14">
    <source>
        <dbReference type="PROSITE" id="PS51826"/>
    </source>
</evidence>
<feature type="region of interest" description="Disordered" evidence="12">
    <location>
        <begin position="163"/>
        <end position="188"/>
    </location>
</feature>
<dbReference type="KEGG" id="tim:GMBLW1_45100"/>
<dbReference type="SUPFAM" id="SSF51230">
    <property type="entry name" value="Single hybrid motif"/>
    <property type="match status" value="1"/>
</dbReference>
<dbReference type="InParanoid" id="A0A6C2YU67"/>
<dbReference type="InterPro" id="IPR006255">
    <property type="entry name" value="SucB"/>
</dbReference>
<dbReference type="Proteomes" id="UP000464378">
    <property type="component" value="Chromosome"/>
</dbReference>
<dbReference type="GO" id="GO:0006099">
    <property type="term" value="P:tricarboxylic acid cycle"/>
    <property type="evidence" value="ECO:0007669"/>
    <property type="project" value="UniProtKB-UniRule"/>
</dbReference>
<evidence type="ECO:0000256" key="7">
    <source>
        <dbReference type="ARBA" id="ARBA00022679"/>
    </source>
</evidence>
<evidence type="ECO:0000256" key="6">
    <source>
        <dbReference type="ARBA" id="ARBA00022532"/>
    </source>
</evidence>
<comment type="cofactor">
    <cofactor evidence="11">
        <name>(R)-lipoate</name>
        <dbReference type="ChEBI" id="CHEBI:83088"/>
    </cofactor>
    <text evidence="11">Binds 1 lipoyl cofactor covalently.</text>
</comment>
<dbReference type="Pfam" id="PF00364">
    <property type="entry name" value="Biotin_lipoyl"/>
    <property type="match status" value="1"/>
</dbReference>
<dbReference type="Pfam" id="PF00198">
    <property type="entry name" value="2-oxoacid_dh"/>
    <property type="match status" value="1"/>
</dbReference>
<dbReference type="NCBIfam" id="TIGR01347">
    <property type="entry name" value="sucB"/>
    <property type="match status" value="1"/>
</dbReference>
<keyword evidence="9 11" id="KW-0012">Acyltransferase</keyword>
<evidence type="ECO:0000256" key="11">
    <source>
        <dbReference type="RuleBase" id="RU361138"/>
    </source>
</evidence>
<dbReference type="SUPFAM" id="SSF47005">
    <property type="entry name" value="Peripheral subunit-binding domain of 2-oxo acid dehydrogenase complex"/>
    <property type="match status" value="1"/>
</dbReference>
<dbReference type="Gene3D" id="4.10.320.10">
    <property type="entry name" value="E3-binding domain"/>
    <property type="match status" value="1"/>
</dbReference>
<name>A0A6C2YU67_9BACT</name>
<dbReference type="CDD" id="cd06849">
    <property type="entry name" value="lipoyl_domain"/>
    <property type="match status" value="1"/>
</dbReference>
<dbReference type="PROSITE" id="PS50968">
    <property type="entry name" value="BIOTINYL_LIPOYL"/>
    <property type="match status" value="1"/>
</dbReference>
<comment type="pathway">
    <text evidence="2 11">Amino-acid degradation; L-lysine degradation via saccharopine pathway; glutaryl-CoA from L-lysine: step 6/6.</text>
</comment>
<dbReference type="EMBL" id="LR586016">
    <property type="protein sequence ID" value="VIP04683.1"/>
    <property type="molecule type" value="Genomic_DNA"/>
</dbReference>
<dbReference type="EC" id="2.3.1.61" evidence="4 11"/>
<comment type="function">
    <text evidence="1 11">E2 component of the 2-oxoglutarate dehydrogenase (OGDH) complex which catalyzes the second step in the conversion of 2-oxoglutarate to succinyl-CoA and CO(2).</text>
</comment>